<evidence type="ECO:0000313" key="4">
    <source>
        <dbReference type="Proteomes" id="UP000732298"/>
    </source>
</evidence>
<dbReference type="InterPro" id="IPR036249">
    <property type="entry name" value="Thioredoxin-like_sf"/>
</dbReference>
<proteinExistence type="inferred from homology"/>
<evidence type="ECO:0000259" key="2">
    <source>
        <dbReference type="Pfam" id="PF13192"/>
    </source>
</evidence>
<dbReference type="InterPro" id="IPR012336">
    <property type="entry name" value="Thioredoxin-like_fold"/>
</dbReference>
<organism evidence="3 4">
    <name type="scientific">Candidatus Iainarchaeum sp</name>
    <dbReference type="NCBI Taxonomy" id="3101447"/>
    <lineage>
        <taxon>Archaea</taxon>
        <taxon>Candidatus Iainarchaeota</taxon>
        <taxon>Candidatus Iainarchaeia</taxon>
        <taxon>Candidatus Iainarchaeales</taxon>
        <taxon>Candidatus Iainarchaeaceae</taxon>
        <taxon>Candidatus Iainarchaeum</taxon>
    </lineage>
</organism>
<feature type="domain" description="Thioredoxin-like fold" evidence="2">
    <location>
        <begin position="3"/>
        <end position="76"/>
    </location>
</feature>
<dbReference type="SUPFAM" id="SSF52833">
    <property type="entry name" value="Thioredoxin-like"/>
    <property type="match status" value="1"/>
</dbReference>
<accession>A0A8T3YKE9</accession>
<evidence type="ECO:0000256" key="1">
    <source>
        <dbReference type="ARBA" id="ARBA00007787"/>
    </source>
</evidence>
<gene>
    <name evidence="3" type="ORF">HY544_02075</name>
</gene>
<evidence type="ECO:0000313" key="3">
    <source>
        <dbReference type="EMBL" id="MBI4210272.1"/>
    </source>
</evidence>
<dbReference type="Pfam" id="PF13192">
    <property type="entry name" value="Thioredoxin_3"/>
    <property type="match status" value="1"/>
</dbReference>
<comment type="caution">
    <text evidence="3">The sequence shown here is derived from an EMBL/GenBank/DDBJ whole genome shotgun (WGS) entry which is preliminary data.</text>
</comment>
<sequence length="84" mass="9426">MKEVLVLSTPGCAPCAQAKKILQHIALKVPLEIHEINVMGRPDLLEKYRFTAMPGIVIDGKLEFSGVPSEKELMEKLINKEKIR</sequence>
<dbReference type="AlphaFoldDB" id="A0A8T3YKE9"/>
<comment type="similarity">
    <text evidence="1">Belongs to the glutaredoxin family.</text>
</comment>
<protein>
    <submittedName>
        <fullName evidence="3">Thioredoxin family protein</fullName>
    </submittedName>
</protein>
<dbReference type="PROSITE" id="PS51354">
    <property type="entry name" value="GLUTAREDOXIN_2"/>
    <property type="match status" value="1"/>
</dbReference>
<dbReference type="EMBL" id="JACQPB010000025">
    <property type="protein sequence ID" value="MBI4210272.1"/>
    <property type="molecule type" value="Genomic_DNA"/>
</dbReference>
<reference evidence="3" key="1">
    <citation type="submission" date="2020-07" db="EMBL/GenBank/DDBJ databases">
        <title>Huge and variable diversity of episymbiotic CPR bacteria and DPANN archaea in groundwater ecosystems.</title>
        <authorList>
            <person name="He C.Y."/>
            <person name="Keren R."/>
            <person name="Whittaker M."/>
            <person name="Farag I.F."/>
            <person name="Doudna J."/>
            <person name="Cate J.H.D."/>
            <person name="Banfield J.F."/>
        </authorList>
    </citation>
    <scope>NUCLEOTIDE SEQUENCE</scope>
    <source>
        <strain evidence="3">NC_groundwater_1296_Ag_S-0.2um_52_80</strain>
    </source>
</reference>
<dbReference type="Gene3D" id="3.40.30.10">
    <property type="entry name" value="Glutaredoxin"/>
    <property type="match status" value="1"/>
</dbReference>
<name>A0A8T3YKE9_9ARCH</name>
<dbReference type="Proteomes" id="UP000732298">
    <property type="component" value="Unassembled WGS sequence"/>
</dbReference>